<name>A0A830F364_9EURY</name>
<dbReference type="Proteomes" id="UP000628840">
    <property type="component" value="Unassembled WGS sequence"/>
</dbReference>
<keyword evidence="2" id="KW-1185">Reference proteome</keyword>
<protein>
    <recommendedName>
        <fullName evidence="3">Conditioned medium-induced protein 4</fullName>
    </recommendedName>
</protein>
<evidence type="ECO:0000313" key="2">
    <source>
        <dbReference type="Proteomes" id="UP000628840"/>
    </source>
</evidence>
<evidence type="ECO:0000313" key="1">
    <source>
        <dbReference type="EMBL" id="GGL35098.1"/>
    </source>
</evidence>
<evidence type="ECO:0008006" key="3">
    <source>
        <dbReference type="Google" id="ProtNLM"/>
    </source>
</evidence>
<proteinExistence type="predicted"/>
<dbReference type="RefSeq" id="WP_188883055.1">
    <property type="nucleotide sequence ID" value="NZ_BMPF01000002.1"/>
</dbReference>
<accession>A0A830F364</accession>
<sequence length="199" mass="22153">MDEKTQELRDIFIDVTDGDTVTETQEAGHGSLATDAEIDERLHDVVATMREKLDFESDLDTETLVRVVRGFYAGDTDAEIAADLDRPTEAVTEARRDLHLVQADVEDAPLDLDALRRAIETGDPSDADLADELDADPDTVADYRRVARVQSEIRAVNDQYRSEFEAVLQDRELAERLTTAAREDGLEDATEGQETNTNL</sequence>
<gene>
    <name evidence="1" type="ORF">GCM10009037_18370</name>
</gene>
<reference evidence="1 2" key="1">
    <citation type="journal article" date="2019" name="Int. J. Syst. Evol. Microbiol.">
        <title>The Global Catalogue of Microorganisms (GCM) 10K type strain sequencing project: providing services to taxonomists for standard genome sequencing and annotation.</title>
        <authorList>
            <consortium name="The Broad Institute Genomics Platform"/>
            <consortium name="The Broad Institute Genome Sequencing Center for Infectious Disease"/>
            <person name="Wu L."/>
            <person name="Ma J."/>
        </authorList>
    </citation>
    <scope>NUCLEOTIDE SEQUENCE [LARGE SCALE GENOMIC DNA]</scope>
    <source>
        <strain evidence="1 2">JCM 19585</strain>
    </source>
</reference>
<dbReference type="EMBL" id="BMPF01000002">
    <property type="protein sequence ID" value="GGL35098.1"/>
    <property type="molecule type" value="Genomic_DNA"/>
</dbReference>
<dbReference type="AlphaFoldDB" id="A0A830F364"/>
<comment type="caution">
    <text evidence="1">The sequence shown here is derived from an EMBL/GenBank/DDBJ whole genome shotgun (WGS) entry which is preliminary data.</text>
</comment>
<organism evidence="1 2">
    <name type="scientific">Halarchaeum grantii</name>
    <dbReference type="NCBI Taxonomy" id="1193105"/>
    <lineage>
        <taxon>Archaea</taxon>
        <taxon>Methanobacteriati</taxon>
        <taxon>Methanobacteriota</taxon>
        <taxon>Stenosarchaea group</taxon>
        <taxon>Halobacteria</taxon>
        <taxon>Halobacteriales</taxon>
        <taxon>Halobacteriaceae</taxon>
    </lineage>
</organism>
<dbReference type="OrthoDB" id="146450at2157"/>